<comment type="caution">
    <text evidence="1">The sequence shown here is derived from an EMBL/GenBank/DDBJ whole genome shotgun (WGS) entry which is preliminary data.</text>
</comment>
<dbReference type="InterPro" id="IPR045508">
    <property type="entry name" value="DUF6482"/>
</dbReference>
<organism evidence="1 2">
    <name type="scientific">Vibrio azureus NBRC 104587</name>
    <dbReference type="NCBI Taxonomy" id="1219077"/>
    <lineage>
        <taxon>Bacteria</taxon>
        <taxon>Pseudomonadati</taxon>
        <taxon>Pseudomonadota</taxon>
        <taxon>Gammaproteobacteria</taxon>
        <taxon>Vibrionales</taxon>
        <taxon>Vibrionaceae</taxon>
        <taxon>Vibrio</taxon>
    </lineage>
</organism>
<protein>
    <submittedName>
        <fullName evidence="1">Uncharacterized protein</fullName>
    </submittedName>
</protein>
<dbReference type="eggNOG" id="ENOG5031AS6">
    <property type="taxonomic scope" value="Bacteria"/>
</dbReference>
<dbReference type="AlphaFoldDB" id="U3AQP9"/>
<accession>U3AQP9</accession>
<evidence type="ECO:0000313" key="2">
    <source>
        <dbReference type="Proteomes" id="UP000016567"/>
    </source>
</evidence>
<proteinExistence type="predicted"/>
<name>U3AQP9_9VIBR</name>
<dbReference type="Pfam" id="PF20090">
    <property type="entry name" value="DUF6482"/>
    <property type="match status" value="1"/>
</dbReference>
<gene>
    <name evidence="1" type="ORF">VAZ01S_036_00290</name>
</gene>
<evidence type="ECO:0000313" key="1">
    <source>
        <dbReference type="EMBL" id="GAD76085.1"/>
    </source>
</evidence>
<dbReference type="OrthoDB" id="5600613at2"/>
<dbReference type="STRING" id="1219077.VAZ01S_036_00290"/>
<reference evidence="1 2" key="1">
    <citation type="submission" date="2013-09" db="EMBL/GenBank/DDBJ databases">
        <title>Whole genome shotgun sequence of Vibrio azureus NBRC 104587.</title>
        <authorList>
            <person name="Isaki S."/>
            <person name="Hosoyama A."/>
            <person name="Numata M."/>
            <person name="Hashimoto M."/>
            <person name="Hosoyama Y."/>
            <person name="Tsuchikane K."/>
            <person name="Noguchi M."/>
            <person name="Hirakata S."/>
            <person name="Ichikawa N."/>
            <person name="Ohji S."/>
            <person name="Yamazoe A."/>
            <person name="Fujita N."/>
        </authorList>
    </citation>
    <scope>NUCLEOTIDE SEQUENCE [LARGE SCALE GENOMIC DNA]</scope>
    <source>
        <strain evidence="1 2">NBRC 104587</strain>
    </source>
</reference>
<keyword evidence="2" id="KW-1185">Reference proteome</keyword>
<dbReference type="RefSeq" id="WP_021709837.1">
    <property type="nucleotide sequence ID" value="NZ_BAOB01000190.1"/>
</dbReference>
<dbReference type="EMBL" id="BATL01000036">
    <property type="protein sequence ID" value="GAD76085.1"/>
    <property type="molecule type" value="Genomic_DNA"/>
</dbReference>
<sequence>MAIALSKLEKYFYIDKLVIHSIDLALYQASVVIDGQESMIIDDSGQLLREHSILAVQKRCRHLKANSHVLRQSSAYDEMVGQPTRETANTLEVPIGNHKLY</sequence>
<dbReference type="Proteomes" id="UP000016567">
    <property type="component" value="Unassembled WGS sequence"/>
</dbReference>